<dbReference type="GO" id="GO:0016514">
    <property type="term" value="C:SWI/SNF complex"/>
    <property type="evidence" value="ECO:0007669"/>
    <property type="project" value="TreeGrafter"/>
</dbReference>
<feature type="compositionally biased region" description="Polar residues" evidence="4">
    <location>
        <begin position="179"/>
        <end position="189"/>
    </location>
</feature>
<keyword evidence="2" id="KW-0804">Transcription</keyword>
<dbReference type="CDD" id="cd16871">
    <property type="entry name" value="ARID_Swi1p-like"/>
    <property type="match status" value="1"/>
</dbReference>
<keyword evidence="7" id="KW-1185">Reference proteome</keyword>
<feature type="compositionally biased region" description="Low complexity" evidence="4">
    <location>
        <begin position="91"/>
        <end position="123"/>
    </location>
</feature>
<evidence type="ECO:0000259" key="5">
    <source>
        <dbReference type="PROSITE" id="PS51011"/>
    </source>
</evidence>
<reference evidence="7" key="1">
    <citation type="submission" date="2016-03" db="EMBL/GenBank/DDBJ databases">
        <authorList>
            <person name="Devillers Hugo."/>
        </authorList>
    </citation>
    <scope>NUCLEOTIDE SEQUENCE [LARGE SCALE GENOMIC DNA]</scope>
</reference>
<feature type="region of interest" description="Disordered" evidence="4">
    <location>
        <begin position="60"/>
        <end position="123"/>
    </location>
</feature>
<dbReference type="SUPFAM" id="SSF46774">
    <property type="entry name" value="ARID-like"/>
    <property type="match status" value="1"/>
</dbReference>
<feature type="compositionally biased region" description="Low complexity" evidence="4">
    <location>
        <begin position="199"/>
        <end position="213"/>
    </location>
</feature>
<protein>
    <submittedName>
        <fullName evidence="6">LANO_0E10462g1_1</fullName>
    </submittedName>
</protein>
<organism evidence="6 7">
    <name type="scientific">Lachancea nothofagi CBS 11611</name>
    <dbReference type="NCBI Taxonomy" id="1266666"/>
    <lineage>
        <taxon>Eukaryota</taxon>
        <taxon>Fungi</taxon>
        <taxon>Dikarya</taxon>
        <taxon>Ascomycota</taxon>
        <taxon>Saccharomycotina</taxon>
        <taxon>Saccharomycetes</taxon>
        <taxon>Saccharomycetales</taxon>
        <taxon>Saccharomycetaceae</taxon>
        <taxon>Lachancea</taxon>
    </lineage>
</organism>
<feature type="region of interest" description="Disordered" evidence="4">
    <location>
        <begin position="1"/>
        <end position="23"/>
    </location>
</feature>
<feature type="compositionally biased region" description="Basic residues" evidence="4">
    <location>
        <begin position="395"/>
        <end position="408"/>
    </location>
</feature>
<dbReference type="InterPro" id="IPR001606">
    <property type="entry name" value="ARID_dom"/>
</dbReference>
<evidence type="ECO:0000256" key="2">
    <source>
        <dbReference type="ARBA" id="ARBA00023163"/>
    </source>
</evidence>
<dbReference type="PANTHER" id="PTHR13964:SF27">
    <property type="entry name" value="HAT-TRICK, ISOFORM D"/>
    <property type="match status" value="1"/>
</dbReference>
<feature type="compositionally biased region" description="Polar residues" evidence="4">
    <location>
        <begin position="1"/>
        <end position="11"/>
    </location>
</feature>
<dbReference type="EMBL" id="LT598451">
    <property type="protein sequence ID" value="SCU95476.1"/>
    <property type="molecule type" value="Genomic_DNA"/>
</dbReference>
<proteinExistence type="predicted"/>
<dbReference type="InterPro" id="IPR036431">
    <property type="entry name" value="ARID_dom_sf"/>
</dbReference>
<feature type="region of interest" description="Disordered" evidence="4">
    <location>
        <begin position="162"/>
        <end position="230"/>
    </location>
</feature>
<feature type="region of interest" description="Disordered" evidence="4">
    <location>
        <begin position="368"/>
        <end position="427"/>
    </location>
</feature>
<evidence type="ECO:0000256" key="4">
    <source>
        <dbReference type="SAM" id="MobiDB-lite"/>
    </source>
</evidence>
<dbReference type="GO" id="GO:0000976">
    <property type="term" value="F:transcription cis-regulatory region binding"/>
    <property type="evidence" value="ECO:0007669"/>
    <property type="project" value="TreeGrafter"/>
</dbReference>
<evidence type="ECO:0000313" key="6">
    <source>
        <dbReference type="EMBL" id="SCU95476.1"/>
    </source>
</evidence>
<dbReference type="PANTHER" id="PTHR13964">
    <property type="entry name" value="RBP-RELATED"/>
    <property type="match status" value="1"/>
</dbReference>
<dbReference type="GO" id="GO:0006357">
    <property type="term" value="P:regulation of transcription by RNA polymerase II"/>
    <property type="evidence" value="ECO:0007669"/>
    <property type="project" value="TreeGrafter"/>
</dbReference>
<dbReference type="OrthoDB" id="1938591at2759"/>
<dbReference type="PROSITE" id="PS51011">
    <property type="entry name" value="ARID"/>
    <property type="match status" value="1"/>
</dbReference>
<dbReference type="SMART" id="SM01014">
    <property type="entry name" value="ARID"/>
    <property type="match status" value="1"/>
</dbReference>
<accession>A0A1G4JWK2</accession>
<feature type="compositionally biased region" description="Polar residues" evidence="4">
    <location>
        <begin position="376"/>
        <end position="389"/>
    </location>
</feature>
<dbReference type="SMART" id="SM00501">
    <property type="entry name" value="BRIGHT"/>
    <property type="match status" value="1"/>
</dbReference>
<evidence type="ECO:0000313" key="7">
    <source>
        <dbReference type="Proteomes" id="UP000189911"/>
    </source>
</evidence>
<dbReference type="Proteomes" id="UP000189911">
    <property type="component" value="Chromosome E"/>
</dbReference>
<feature type="domain" description="ARID" evidence="5">
    <location>
        <begin position="248"/>
        <end position="337"/>
    </location>
</feature>
<evidence type="ECO:0000256" key="1">
    <source>
        <dbReference type="ARBA" id="ARBA00023015"/>
    </source>
</evidence>
<dbReference type="AlphaFoldDB" id="A0A1G4JWK2"/>
<evidence type="ECO:0000256" key="3">
    <source>
        <dbReference type="ARBA" id="ARBA00023242"/>
    </source>
</evidence>
<dbReference type="InterPro" id="IPR051232">
    <property type="entry name" value="ARID/SWI1_ChromRemod"/>
</dbReference>
<dbReference type="Gene3D" id="1.10.150.60">
    <property type="entry name" value="ARID DNA-binding domain"/>
    <property type="match status" value="1"/>
</dbReference>
<feature type="compositionally biased region" description="Low complexity" evidence="4">
    <location>
        <begin position="162"/>
        <end position="178"/>
    </location>
</feature>
<feature type="compositionally biased region" description="Polar residues" evidence="4">
    <location>
        <begin position="60"/>
        <end position="90"/>
    </location>
</feature>
<keyword evidence="1" id="KW-0805">Transcription regulation</keyword>
<name>A0A1G4JWK2_9SACH</name>
<sequence length="1114" mass="125492">MENQFPASSENPEQDEYLNFLDTRPLQESNSAAITPQAILARSSIHSSTNLQSVSPASVLSPMTQTHTMHTASPQQVLNSGPTPQQVLTHSVSSQQLQNQAQSQVPVPTQSQTPTQSQIQAQAPTPQAILSNTNSVQDPQLSNTNTRSNSAFADRTAMFAALQQRQQQQRQKLQMMQQTASRTGSPQDSTVKRPSAEPQSQSSSTGQIQQIQGNSPNPDSLQQQPQQRQAIQNLDPDVQRRVSSELNNKQFELFMKSLVENCKRRNAPLHSFPEIQGRRVNLFVLYTMVQKLGGGESVTRFQQWPMLTQKLRLPDDSSQQLATLYYHLLLPYEQYLASPEGIKETQSKRLFLQQFLQELLKKILGTPAIAPPANETRPSNYASASHSNSPDPNKVKKPRKPKTKKKSKKDLEREMKYQQEQLQRQHQIQQEQQSKLLMEQKAKQQLEQLRLQQQQALQHSIEYQKLPKFYKRSFARNYVPSSRPIETSNGYDMRAVSQIGEKIDANKPVFLFAPELGTINLHALSMSLLSGCLSEVNVALNTLLVTSADSVLSIPLDRFNGLIDSLTILGCQLLNKLCLSTDLSGPSNEHHLKDYDVDILLREDTKYSRASDMLDAVFEAKLRSGNNEDLTIRVDSLTGVDLQQVHPAQEQIPVSISNLGDDEEEKDEEKPQKRRYEFSKCWHYLPEALCVADDMSTCKLNVTDYLSSLRTVRDEVDSLSTKVTTRGAENHQLMMVDQLSTISMIIRNLSFNEVNTSPIATSQSFKRFLSDLTWALFLHSDKFLFHRKCFNFRKDIIITLTNIAHLFKIEDHVCACLLIFLILSFAEGRNQLRSSESPSFLEYSVKISNYQSFGVDVLAKLLSLGYPNRVLLKAVLLQQFKVEPQMQDVKTCQKLISLYEASAPQEFKGLVMLHDTFASLVSTIPFQQLNTSPALVEDAGPIISQSITALLSLTRMCQKETIPRGAVNLPLLWLTSEENVGSSLRRLSEALSNLGIHTNGNLKHLKYLFNSISIKTLRLVNLLIERALDIADHSDDDIQIDYHTAVRKLNSVPNLLPSEANAFSLLTNPMADFAVAKEMEELYRIRSRLIAEDNDFPIFSQAKKAVTSSDAIQN</sequence>
<dbReference type="Pfam" id="PF01388">
    <property type="entry name" value="ARID"/>
    <property type="match status" value="1"/>
</dbReference>
<feature type="compositionally biased region" description="Low complexity" evidence="4">
    <location>
        <begin position="418"/>
        <end position="427"/>
    </location>
</feature>
<gene>
    <name evidence="6" type="ORF">LANO_0E10462G</name>
</gene>
<keyword evidence="3" id="KW-0539">Nucleus</keyword>